<feature type="transmembrane region" description="Helical" evidence="1">
    <location>
        <begin position="504"/>
        <end position="523"/>
    </location>
</feature>
<feature type="transmembrane region" description="Helical" evidence="1">
    <location>
        <begin position="6"/>
        <end position="24"/>
    </location>
</feature>
<feature type="transmembrane region" description="Helical" evidence="1">
    <location>
        <begin position="295"/>
        <end position="325"/>
    </location>
</feature>
<name>A0A1F5KNZ7_9BACT</name>
<evidence type="ECO:0000256" key="1">
    <source>
        <dbReference type="SAM" id="Phobius"/>
    </source>
</evidence>
<organism evidence="2 3">
    <name type="scientific">Candidatus Daviesbacteria bacterium RIFCSPLOWO2_01_FULL_39_12</name>
    <dbReference type="NCBI Taxonomy" id="1797785"/>
    <lineage>
        <taxon>Bacteria</taxon>
        <taxon>Candidatus Daviesiibacteriota</taxon>
    </lineage>
</organism>
<proteinExistence type="predicted"/>
<comment type="caution">
    <text evidence="2">The sequence shown here is derived from an EMBL/GenBank/DDBJ whole genome shotgun (WGS) entry which is preliminary data.</text>
</comment>
<feature type="transmembrane region" description="Helical" evidence="1">
    <location>
        <begin position="264"/>
        <end position="283"/>
    </location>
</feature>
<dbReference type="STRING" id="1797785.A3B45_00470"/>
<feature type="transmembrane region" description="Helical" evidence="1">
    <location>
        <begin position="411"/>
        <end position="429"/>
    </location>
</feature>
<accession>A0A1F5KNZ7</accession>
<keyword evidence="1" id="KW-1133">Transmembrane helix</keyword>
<feature type="transmembrane region" description="Helical" evidence="1">
    <location>
        <begin position="331"/>
        <end position="352"/>
    </location>
</feature>
<dbReference type="Proteomes" id="UP000178565">
    <property type="component" value="Unassembled WGS sequence"/>
</dbReference>
<dbReference type="EMBL" id="MFDM01000023">
    <property type="protein sequence ID" value="OGE42663.1"/>
    <property type="molecule type" value="Genomic_DNA"/>
</dbReference>
<feature type="transmembrane region" description="Helical" evidence="1">
    <location>
        <begin position="174"/>
        <end position="195"/>
    </location>
</feature>
<reference evidence="2 3" key="1">
    <citation type="journal article" date="2016" name="Nat. Commun.">
        <title>Thousands of microbial genomes shed light on interconnected biogeochemical processes in an aquifer system.</title>
        <authorList>
            <person name="Anantharaman K."/>
            <person name="Brown C.T."/>
            <person name="Hug L.A."/>
            <person name="Sharon I."/>
            <person name="Castelle C.J."/>
            <person name="Probst A.J."/>
            <person name="Thomas B.C."/>
            <person name="Singh A."/>
            <person name="Wilkins M.J."/>
            <person name="Karaoz U."/>
            <person name="Brodie E.L."/>
            <person name="Williams K.H."/>
            <person name="Hubbard S.S."/>
            <person name="Banfield J.F."/>
        </authorList>
    </citation>
    <scope>NUCLEOTIDE SEQUENCE [LARGE SCALE GENOMIC DNA]</scope>
</reference>
<evidence type="ECO:0000313" key="2">
    <source>
        <dbReference type="EMBL" id="OGE42663.1"/>
    </source>
</evidence>
<feature type="transmembrane region" description="Helical" evidence="1">
    <location>
        <begin position="36"/>
        <end position="59"/>
    </location>
</feature>
<keyword evidence="1" id="KW-0472">Membrane</keyword>
<feature type="transmembrane region" description="Helical" evidence="1">
    <location>
        <begin position="207"/>
        <end position="229"/>
    </location>
</feature>
<feature type="transmembrane region" description="Helical" evidence="1">
    <location>
        <begin position="95"/>
        <end position="113"/>
    </location>
</feature>
<feature type="transmembrane region" description="Helical" evidence="1">
    <location>
        <begin position="65"/>
        <end position="83"/>
    </location>
</feature>
<feature type="transmembrane region" description="Helical" evidence="1">
    <location>
        <begin position="473"/>
        <end position="492"/>
    </location>
</feature>
<feature type="transmembrane region" description="Helical" evidence="1">
    <location>
        <begin position="441"/>
        <end position="461"/>
    </location>
</feature>
<gene>
    <name evidence="2" type="ORF">A3B45_00470</name>
</gene>
<dbReference type="AlphaFoldDB" id="A0A1F5KNZ7"/>
<evidence type="ECO:0000313" key="3">
    <source>
        <dbReference type="Proteomes" id="UP000178565"/>
    </source>
</evidence>
<protein>
    <submittedName>
        <fullName evidence="2">Uncharacterized protein</fullName>
    </submittedName>
</protein>
<sequence>MLLIIYLKTIMLLAVTSFCGVSLLRRATEDKRAEVIIPAGIVFGIALYIFLLNLVAHIIKGIPGFYLALLMELLLTVVIKLYSKTDKLTFPVGRVKTVWVFSLMVWGIFLYIITATGHASSGDASNHYILASLFLRGDYPIHSPYQPDFLAYYHIGGAQLLGALKGITDGSFEFLFSLFSLISLLSISQVLTFILKPKDEKAIPLPLFFLVPAVGIISLGQFMLSWPFVFELPQISNGLLNWLAHLPIYGVFGASTSLDSFALFFHRMLSISFFVALLPLILIPKMKSKAVPSLLILLSLSAIALTDESVFIVTVVAVFIITAFTLFRKSYLMWAFLCISIVTVSLIQGGIITDSIFSRNGKSMVLVFPKDETGPLTHYGSYRTTRIRHVQSYLFPDNENYRPFRWFHPSILWQLGLMLSFSLITLYLYRKKDPIYFRLNYLMWLLFISSVTALLAFLILVPKGMYHINGFRFLGMSFHFSGLGIALFIIYGQTTLKFNKLLKLLIKLVIIWLLIFSIVPPLMQLFPRKGYNWFAYTPPQTQMPLYNWIRQNIPFEKRVLMLTDPNPSSSSNTDLVTQVGTFTPVWTNEYYAQGFDTNPTYSDVFYTLNPELVKLLRLDFIVISDQYLSILPSKRVADLKNQNFFQPTFTDWTNNYTVLRILPKYLKEGENLNGTFYQLVQIAPVEGKYFVEEVPIIPEDMHRAVRLALYQREVYEREKFFPFSDAFYNFVIDVDMKYYGVYRGKFDYLILSSKTDPKTICNCATKLLWEGVGNGIKLWETI</sequence>
<keyword evidence="1" id="KW-0812">Transmembrane</keyword>